<feature type="region of interest" description="Disordered" evidence="1">
    <location>
        <begin position="105"/>
        <end position="128"/>
    </location>
</feature>
<reference evidence="2" key="2">
    <citation type="submission" date="2015-07" db="EMBL/GenBank/DDBJ databases">
        <title>Plasmids, circular viruses and viroids from rat gut.</title>
        <authorList>
            <person name="Jorgensen T.J."/>
            <person name="Hansen M.A."/>
            <person name="Xu Z."/>
            <person name="Tabak M.A."/>
            <person name="Sorensen S.J."/>
            <person name="Hansen L.H."/>
        </authorList>
    </citation>
    <scope>NUCLEOTIDE SEQUENCE</scope>
    <source>
        <plasmid evidence="2">pRGRH0356</plasmid>
    </source>
</reference>
<organism evidence="2">
    <name type="scientific">uncultured prokaryote</name>
    <dbReference type="NCBI Taxonomy" id="198431"/>
    <lineage>
        <taxon>unclassified sequences</taxon>
        <taxon>environmental samples</taxon>
    </lineage>
</organism>
<reference evidence="2" key="1">
    <citation type="submission" date="2015-06" db="EMBL/GenBank/DDBJ databases">
        <authorList>
            <person name="Joergensen T."/>
        </authorList>
    </citation>
    <scope>NUCLEOTIDE SEQUENCE</scope>
    <source>
        <plasmid evidence="2">pRGRH0356</plasmid>
    </source>
</reference>
<keyword evidence="2" id="KW-0614">Plasmid</keyword>
<proteinExistence type="predicted"/>
<evidence type="ECO:0000256" key="1">
    <source>
        <dbReference type="SAM" id="MobiDB-lite"/>
    </source>
</evidence>
<name>A0A0H5PYJ6_9ZZZZ</name>
<accession>A0A0H5PYJ6</accession>
<evidence type="ECO:0000313" key="2">
    <source>
        <dbReference type="EMBL" id="CRY94781.1"/>
    </source>
</evidence>
<dbReference type="AlphaFoldDB" id="A0A0H5PYJ6"/>
<protein>
    <submittedName>
        <fullName evidence="2">Uncharacterized protein</fullName>
    </submittedName>
</protein>
<geneLocation type="plasmid" evidence="2">
    <name>pRGRH0356</name>
</geneLocation>
<dbReference type="EMBL" id="LN853019">
    <property type="protein sequence ID" value="CRY94781.1"/>
    <property type="molecule type" value="Genomic_DNA"/>
</dbReference>
<sequence>MWNVNFAALPPCFCWPERLSRRRTETVAGVKNYTSISCHSFLPSPPPSVAEQAQQLAQDAEQGADQIKVVEHGGYPMMGDWTASSGQGGVGYMTGFAACAVPETGPLMRQPRRDPSRRGFLPHKTDYGTQQRLEVEEEGTSCMSGRYLTSHSTFTRCADSLGVMGWEEGGMGDKLEWGTDR</sequence>